<evidence type="ECO:0000256" key="5">
    <source>
        <dbReference type="ARBA" id="ARBA00022692"/>
    </source>
</evidence>
<organism evidence="10 11">
    <name type="scientific">Porphyridium purpureum</name>
    <name type="common">Red alga</name>
    <name type="synonym">Porphyridium cruentum</name>
    <dbReference type="NCBI Taxonomy" id="35688"/>
    <lineage>
        <taxon>Eukaryota</taxon>
        <taxon>Rhodophyta</taxon>
        <taxon>Bangiophyceae</taxon>
        <taxon>Porphyridiales</taxon>
        <taxon>Porphyridiaceae</taxon>
        <taxon>Porphyridium</taxon>
    </lineage>
</organism>
<dbReference type="GO" id="GO:0005741">
    <property type="term" value="C:mitochondrial outer membrane"/>
    <property type="evidence" value="ECO:0007669"/>
    <property type="project" value="UniProtKB-SubCell"/>
</dbReference>
<evidence type="ECO:0000256" key="6">
    <source>
        <dbReference type="ARBA" id="ARBA00022787"/>
    </source>
</evidence>
<dbReference type="AlphaFoldDB" id="A0A5J4YLN2"/>
<dbReference type="InterPro" id="IPR023614">
    <property type="entry name" value="Porin_dom_sf"/>
</dbReference>
<keyword evidence="4" id="KW-1134">Transmembrane beta strand</keyword>
<dbReference type="InterPro" id="IPR037930">
    <property type="entry name" value="Tom40"/>
</dbReference>
<comment type="similarity">
    <text evidence="2">Belongs to the Tom40 family.</text>
</comment>
<evidence type="ECO:0000313" key="10">
    <source>
        <dbReference type="EMBL" id="KAA8491902.1"/>
    </source>
</evidence>
<dbReference type="Proteomes" id="UP000324585">
    <property type="component" value="Unassembled WGS sequence"/>
</dbReference>
<dbReference type="OrthoDB" id="19656at2759"/>
<evidence type="ECO:0000313" key="11">
    <source>
        <dbReference type="Proteomes" id="UP000324585"/>
    </source>
</evidence>
<proteinExistence type="inferred from homology"/>
<evidence type="ECO:0000256" key="4">
    <source>
        <dbReference type="ARBA" id="ARBA00022452"/>
    </source>
</evidence>
<dbReference type="CDD" id="cd07305">
    <property type="entry name" value="Porin3_Tom40"/>
    <property type="match status" value="1"/>
</dbReference>
<comment type="subcellular location">
    <subcellularLocation>
        <location evidence="1">Mitochondrion outer membrane</location>
        <topology evidence="1">Multi-pass membrane protein</topology>
    </subcellularLocation>
</comment>
<keyword evidence="5" id="KW-0812">Transmembrane</keyword>
<comment type="caution">
    <text evidence="10">The sequence shown here is derived from an EMBL/GenBank/DDBJ whole genome shotgun (WGS) entry which is preliminary data.</text>
</comment>
<keyword evidence="9" id="KW-0472">Membrane</keyword>
<name>A0A5J4YLN2_PORPP</name>
<keyword evidence="7" id="KW-0653">Protein transport</keyword>
<evidence type="ECO:0000256" key="9">
    <source>
        <dbReference type="ARBA" id="ARBA00023136"/>
    </source>
</evidence>
<evidence type="ECO:0000256" key="8">
    <source>
        <dbReference type="ARBA" id="ARBA00023128"/>
    </source>
</evidence>
<keyword evidence="8" id="KW-0496">Mitochondrion</keyword>
<dbReference type="Gene3D" id="2.40.160.10">
    <property type="entry name" value="Porin"/>
    <property type="match status" value="1"/>
</dbReference>
<evidence type="ECO:0000256" key="1">
    <source>
        <dbReference type="ARBA" id="ARBA00004374"/>
    </source>
</evidence>
<keyword evidence="11" id="KW-1185">Reference proteome</keyword>
<keyword evidence="6" id="KW-1000">Mitochondrion outer membrane</keyword>
<dbReference type="InterPro" id="IPR027246">
    <property type="entry name" value="Porin_Euk/Tom40"/>
</dbReference>
<dbReference type="EMBL" id="VRMN01000011">
    <property type="protein sequence ID" value="KAA8491902.1"/>
    <property type="molecule type" value="Genomic_DNA"/>
</dbReference>
<dbReference type="OMA" id="TRFNYRW"/>
<sequence length="331" mass="35774">MGAYQSTVRCDAVDADADRIKDAILKATTSSEGDGDASTSSPSGTWWWNRFKRTPLPNPGSYEELNLEATMVLRPNVFDGFQFNVNLPVSQVFQVGHAWTLPAASLPNGESAAGYAFSANYYSNQLVLMSRVEPSGRVNGRIFINHTPSLTSKIMADVSPEPHSGKGTWDLDYRGTDSCAQLKLGNGGIVGVSYLQSITPTISLGGEGFYQGKNRFSALTAAVKYASKSDVASFTVASYGPVIVSFVRKVSARCALACEMFWDSRSRESLCTVGYKYDLNKASLIGQFDSNGRVAAYVEEKLNPGLSLLLSGELDHAKGDYRFGFGLQIGQ</sequence>
<accession>A0A5J4YLN2</accession>
<keyword evidence="10" id="KW-0675">Receptor</keyword>
<evidence type="ECO:0000256" key="7">
    <source>
        <dbReference type="ARBA" id="ARBA00022927"/>
    </source>
</evidence>
<dbReference type="GO" id="GO:0030150">
    <property type="term" value="P:protein import into mitochondrial matrix"/>
    <property type="evidence" value="ECO:0007669"/>
    <property type="project" value="InterPro"/>
</dbReference>
<dbReference type="PANTHER" id="PTHR10802">
    <property type="entry name" value="MITOCHONDRIAL IMPORT RECEPTOR SUBUNIT TOM40"/>
    <property type="match status" value="1"/>
</dbReference>
<dbReference type="GO" id="GO:0008320">
    <property type="term" value="F:protein transmembrane transporter activity"/>
    <property type="evidence" value="ECO:0007669"/>
    <property type="project" value="InterPro"/>
</dbReference>
<reference evidence="11" key="1">
    <citation type="journal article" date="2019" name="Nat. Commun.">
        <title>Expansion of phycobilisome linker gene families in mesophilic red algae.</title>
        <authorList>
            <person name="Lee J."/>
            <person name="Kim D."/>
            <person name="Bhattacharya D."/>
            <person name="Yoon H.S."/>
        </authorList>
    </citation>
    <scope>NUCLEOTIDE SEQUENCE [LARGE SCALE GENOMIC DNA]</scope>
    <source>
        <strain evidence="11">CCMP 1328</strain>
    </source>
</reference>
<dbReference type="Pfam" id="PF01459">
    <property type="entry name" value="Porin_3"/>
    <property type="match status" value="1"/>
</dbReference>
<gene>
    <name evidence="10" type="ORF">FVE85_8384</name>
</gene>
<evidence type="ECO:0000256" key="3">
    <source>
        <dbReference type="ARBA" id="ARBA00022448"/>
    </source>
</evidence>
<protein>
    <submittedName>
        <fullName evidence="10">Mitochondrial import receptor subunit TOM40-1</fullName>
    </submittedName>
</protein>
<keyword evidence="3" id="KW-0813">Transport</keyword>
<evidence type="ECO:0000256" key="2">
    <source>
        <dbReference type="ARBA" id="ARBA00010510"/>
    </source>
</evidence>